<feature type="disulfide bond" evidence="13">
    <location>
        <begin position="111"/>
        <end position="125"/>
    </location>
</feature>
<name>A0A179F256_METCM</name>
<evidence type="ECO:0000259" key="17">
    <source>
        <dbReference type="PROSITE" id="PS51910"/>
    </source>
</evidence>
<keyword evidence="12" id="KW-0624">Polysaccharide degradation</keyword>
<evidence type="ECO:0000256" key="2">
    <source>
        <dbReference type="ARBA" id="ARBA00004613"/>
    </source>
</evidence>
<dbReference type="InterPro" id="IPR011583">
    <property type="entry name" value="Chitinase_II/V-like_cat"/>
</dbReference>
<keyword evidence="9" id="KW-0843">Virulence</keyword>
<dbReference type="GO" id="GO:0000272">
    <property type="term" value="P:polysaccharide catabolic process"/>
    <property type="evidence" value="ECO:0007669"/>
    <property type="project" value="UniProtKB-KW"/>
</dbReference>
<dbReference type="GO" id="GO:0005576">
    <property type="term" value="C:extracellular region"/>
    <property type="evidence" value="ECO:0007669"/>
    <property type="project" value="UniProtKB-SubCell"/>
</dbReference>
<dbReference type="SUPFAM" id="SSF54556">
    <property type="entry name" value="Chitinase insertion domain"/>
    <property type="match status" value="1"/>
</dbReference>
<evidence type="ECO:0000256" key="3">
    <source>
        <dbReference type="ARBA" id="ARBA00008682"/>
    </source>
</evidence>
<evidence type="ECO:0000256" key="4">
    <source>
        <dbReference type="ARBA" id="ARBA00012729"/>
    </source>
</evidence>
<keyword evidence="19" id="KW-1185">Reference proteome</keyword>
<dbReference type="Pfam" id="PF00187">
    <property type="entry name" value="Chitin_bind_1"/>
    <property type="match status" value="1"/>
</dbReference>
<organism evidence="18 19">
    <name type="scientific">Pochonia chlamydosporia 170</name>
    <dbReference type="NCBI Taxonomy" id="1380566"/>
    <lineage>
        <taxon>Eukaryota</taxon>
        <taxon>Fungi</taxon>
        <taxon>Dikarya</taxon>
        <taxon>Ascomycota</taxon>
        <taxon>Pezizomycotina</taxon>
        <taxon>Sordariomycetes</taxon>
        <taxon>Hypocreomycetidae</taxon>
        <taxon>Hypocreales</taxon>
        <taxon>Clavicipitaceae</taxon>
        <taxon>Pochonia</taxon>
    </lineage>
</organism>
<keyword evidence="7 14" id="KW-0378">Hydrolase</keyword>
<dbReference type="InterPro" id="IPR029070">
    <property type="entry name" value="Chitinase_insertion_sf"/>
</dbReference>
<evidence type="ECO:0000256" key="1">
    <source>
        <dbReference type="ARBA" id="ARBA00000822"/>
    </source>
</evidence>
<feature type="signal peptide" evidence="15">
    <location>
        <begin position="1"/>
        <end position="18"/>
    </location>
</feature>
<dbReference type="InterPro" id="IPR001579">
    <property type="entry name" value="Glyco_hydro_18_chit_AS"/>
</dbReference>
<dbReference type="RefSeq" id="XP_018137528.1">
    <property type="nucleotide sequence ID" value="XM_018283228.1"/>
</dbReference>
<sequence length="524" mass="57256">MKSCQFMLLCAAAGFASAVGNRGFASQALQEKFKNPNIFVADDSPDYTCTKTKKCKLGCCGPLDSSGNGVCGMGPKFCGKGCTSTCDQKSECNPGWGMEWSKADKCPLNVCCSEFGFCGTTSDFCGGAVISSPECAVSGKSSNKRTIGYYEGWNHQRSCGTMTPEQIPLGYYTHINFAFSLIDPNTYRLTPMDDITGTLYPSVSKLKLLQPGLQVWLAVGGWAMNDPGKFRTVFSDIAASTSKQDEFFESLVTFLTVNNFDGVDMDWEYPVADDRGGVPADFDNYVKFLARLRSRLNNMGKPMGLSLTLPASYWYLRGFDIINLEKYVDFYNVMTYDIHGVWDSTVKSLGPYAHAHTNLTEIEEALKLLWRNNINPERVNLGLGFYGRSFTMKNPNCMAAGCEFKEGGKGGACTGTPGVLSAAEISKIIKDGAKMTLDPVAAVQIVTWNGDQWVSWDDTKTLQMKVNYANQRCLGGIMVWAIDLDDGTLIHSLADAGRDVYGYVNRTSLGNDIACFGSAKLPKA</sequence>
<keyword evidence="8" id="KW-0146">Chitin degradation</keyword>
<dbReference type="GO" id="GO:0006032">
    <property type="term" value="P:chitin catabolic process"/>
    <property type="evidence" value="ECO:0007669"/>
    <property type="project" value="UniProtKB-KW"/>
</dbReference>
<dbReference type="CDD" id="cd00035">
    <property type="entry name" value="ChtBD1"/>
    <property type="match status" value="1"/>
</dbReference>
<dbReference type="PANTHER" id="PTHR11177">
    <property type="entry name" value="CHITINASE"/>
    <property type="match status" value="1"/>
</dbReference>
<dbReference type="InterPro" id="IPR036861">
    <property type="entry name" value="Endochitinase-like_sf"/>
</dbReference>
<dbReference type="GO" id="GO:0008061">
    <property type="term" value="F:chitin binding"/>
    <property type="evidence" value="ECO:0007669"/>
    <property type="project" value="UniProtKB-UniRule"/>
</dbReference>
<dbReference type="KEGG" id="pchm:VFPPC_03769"/>
<dbReference type="STRING" id="1380566.A0A179F256"/>
<dbReference type="Gene3D" id="3.10.50.10">
    <property type="match status" value="1"/>
</dbReference>
<comment type="catalytic activity">
    <reaction evidence="1">
        <text>Random endo-hydrolysis of N-acetyl-beta-D-glucosaminide (1-&gt;4)-beta-linkages in chitin and chitodextrins.</text>
        <dbReference type="EC" id="3.2.1.14"/>
    </reaction>
</comment>
<keyword evidence="15" id="KW-0732">Signal</keyword>
<evidence type="ECO:0000313" key="18">
    <source>
        <dbReference type="EMBL" id="OAQ59535.1"/>
    </source>
</evidence>
<dbReference type="PANTHER" id="PTHR11177:SF333">
    <property type="entry name" value="CHITINASE"/>
    <property type="match status" value="1"/>
</dbReference>
<evidence type="ECO:0000256" key="11">
    <source>
        <dbReference type="ARBA" id="ARBA00023295"/>
    </source>
</evidence>
<dbReference type="InterPro" id="IPR001223">
    <property type="entry name" value="Glyco_hydro18_cat"/>
</dbReference>
<dbReference type="GO" id="GO:0008843">
    <property type="term" value="F:endochitinase activity"/>
    <property type="evidence" value="ECO:0007669"/>
    <property type="project" value="UniProtKB-EC"/>
</dbReference>
<evidence type="ECO:0000256" key="12">
    <source>
        <dbReference type="ARBA" id="ARBA00023326"/>
    </source>
</evidence>
<dbReference type="SMART" id="SM00270">
    <property type="entry name" value="ChtBD1"/>
    <property type="match status" value="2"/>
</dbReference>
<dbReference type="InterPro" id="IPR050314">
    <property type="entry name" value="Glycosyl_Hydrlase_18"/>
</dbReference>
<dbReference type="Gene3D" id="3.30.60.10">
    <property type="entry name" value="Endochitinase-like"/>
    <property type="match status" value="1"/>
</dbReference>
<dbReference type="InterPro" id="IPR017853">
    <property type="entry name" value="GH"/>
</dbReference>
<feature type="domain" description="GH18" evidence="17">
    <location>
        <begin position="144"/>
        <end position="500"/>
    </location>
</feature>
<evidence type="ECO:0000256" key="14">
    <source>
        <dbReference type="RuleBase" id="RU000489"/>
    </source>
</evidence>
<dbReference type="OrthoDB" id="73875at2759"/>
<reference evidence="18 19" key="1">
    <citation type="journal article" date="2016" name="PLoS Pathog.">
        <title>Biosynthesis of antibiotic leucinostatins in bio-control fungus Purpureocillium lilacinum and their inhibition on phytophthora revealed by genome mining.</title>
        <authorList>
            <person name="Wang G."/>
            <person name="Liu Z."/>
            <person name="Lin R."/>
            <person name="Li E."/>
            <person name="Mao Z."/>
            <person name="Ling J."/>
            <person name="Yang Y."/>
            <person name="Yin W.B."/>
            <person name="Xie B."/>
        </authorList>
    </citation>
    <scope>NUCLEOTIDE SEQUENCE [LARGE SCALE GENOMIC DNA]</scope>
    <source>
        <strain evidence="18">170</strain>
    </source>
</reference>
<evidence type="ECO:0000313" key="19">
    <source>
        <dbReference type="Proteomes" id="UP000078397"/>
    </source>
</evidence>
<dbReference type="SUPFAM" id="SSF57016">
    <property type="entry name" value="Plant lectins/antimicrobial peptides"/>
    <property type="match status" value="1"/>
</dbReference>
<dbReference type="SUPFAM" id="SSF51445">
    <property type="entry name" value="(Trans)glycosidases"/>
    <property type="match status" value="1"/>
</dbReference>
<evidence type="ECO:0000256" key="10">
    <source>
        <dbReference type="ARBA" id="ARBA00023277"/>
    </source>
</evidence>
<dbReference type="EC" id="3.2.1.14" evidence="4"/>
<evidence type="ECO:0000256" key="5">
    <source>
        <dbReference type="ARBA" id="ARBA00022525"/>
    </source>
</evidence>
<feature type="domain" description="Chitin-binding type-1" evidence="16">
    <location>
        <begin position="89"/>
        <end position="143"/>
    </location>
</feature>
<evidence type="ECO:0000256" key="15">
    <source>
        <dbReference type="SAM" id="SignalP"/>
    </source>
</evidence>
<dbReference type="PROSITE" id="PS50941">
    <property type="entry name" value="CHIT_BIND_I_2"/>
    <property type="match status" value="1"/>
</dbReference>
<keyword evidence="13" id="KW-1015">Disulfide bond</keyword>
<dbReference type="Gene3D" id="3.20.20.80">
    <property type="entry name" value="Glycosidases"/>
    <property type="match status" value="1"/>
</dbReference>
<evidence type="ECO:0000256" key="9">
    <source>
        <dbReference type="ARBA" id="ARBA00023026"/>
    </source>
</evidence>
<comment type="similarity">
    <text evidence="3">Belongs to the glycosyl hydrolase 18 family. Chitinase class V subfamily.</text>
</comment>
<comment type="caution">
    <text evidence="13">Lacks conserved residue(s) required for the propagation of feature annotation.</text>
</comment>
<protein>
    <recommendedName>
        <fullName evidence="4">chitinase</fullName>
        <ecNumber evidence="4">3.2.1.14</ecNumber>
    </recommendedName>
</protein>
<dbReference type="Proteomes" id="UP000078397">
    <property type="component" value="Unassembled WGS sequence"/>
</dbReference>
<keyword evidence="11 14" id="KW-0326">Glycosidase</keyword>
<comment type="caution">
    <text evidence="18">The sequence shown here is derived from an EMBL/GenBank/DDBJ whole genome shotgun (WGS) entry which is preliminary data.</text>
</comment>
<dbReference type="AlphaFoldDB" id="A0A179F256"/>
<dbReference type="SMART" id="SM00636">
    <property type="entry name" value="Glyco_18"/>
    <property type="match status" value="1"/>
</dbReference>
<dbReference type="PROSITE" id="PS00026">
    <property type="entry name" value="CHIT_BIND_I_1"/>
    <property type="match status" value="1"/>
</dbReference>
<dbReference type="InterPro" id="IPR001002">
    <property type="entry name" value="Chitin-bd_1"/>
</dbReference>
<dbReference type="GeneID" id="28847222"/>
<evidence type="ECO:0000256" key="13">
    <source>
        <dbReference type="PROSITE-ProRule" id="PRU00261"/>
    </source>
</evidence>
<keyword evidence="5" id="KW-0964">Secreted</keyword>
<accession>A0A179F256</accession>
<comment type="subcellular location">
    <subcellularLocation>
        <location evidence="2">Secreted</location>
    </subcellularLocation>
</comment>
<feature type="disulfide bond" evidence="13">
    <location>
        <begin position="106"/>
        <end position="118"/>
    </location>
</feature>
<dbReference type="InterPro" id="IPR018371">
    <property type="entry name" value="Chitin-binding_1_CS"/>
</dbReference>
<gene>
    <name evidence="18" type="ORF">VFPPC_03769</name>
</gene>
<evidence type="ECO:0000256" key="6">
    <source>
        <dbReference type="ARBA" id="ARBA00022669"/>
    </source>
</evidence>
<keyword evidence="10" id="KW-0119">Carbohydrate metabolism</keyword>
<proteinExistence type="inferred from homology"/>
<dbReference type="EMBL" id="LSBJ02000002">
    <property type="protein sequence ID" value="OAQ59535.1"/>
    <property type="molecule type" value="Genomic_DNA"/>
</dbReference>
<evidence type="ECO:0000256" key="7">
    <source>
        <dbReference type="ARBA" id="ARBA00022801"/>
    </source>
</evidence>
<evidence type="ECO:0000259" key="16">
    <source>
        <dbReference type="PROSITE" id="PS50941"/>
    </source>
</evidence>
<feature type="chain" id="PRO_5008101218" description="chitinase" evidence="15">
    <location>
        <begin position="19"/>
        <end position="524"/>
    </location>
</feature>
<dbReference type="Pfam" id="PF00704">
    <property type="entry name" value="Glyco_hydro_18"/>
    <property type="match status" value="1"/>
</dbReference>
<keyword evidence="6 13" id="KW-0147">Chitin-binding</keyword>
<dbReference type="PROSITE" id="PS51910">
    <property type="entry name" value="GH18_2"/>
    <property type="match status" value="1"/>
</dbReference>
<dbReference type="PROSITE" id="PS01095">
    <property type="entry name" value="GH18_1"/>
    <property type="match status" value="1"/>
</dbReference>
<evidence type="ECO:0000256" key="8">
    <source>
        <dbReference type="ARBA" id="ARBA00023024"/>
    </source>
</evidence>